<keyword evidence="3" id="KW-1185">Reference proteome</keyword>
<sequence length="99" mass="11332">MKVFLLLMKLCQGSKVKKFNRKPEKLCSTPLTTAPQISKSKRKPNASVKTAEVANARRIAMEKEDYEQIAQIRKEEHTASMKKRTLFKDEGLKGKTRPL</sequence>
<name>A0A8X6GGR7_TRICU</name>
<evidence type="ECO:0000313" key="2">
    <source>
        <dbReference type="EMBL" id="GFR04456.1"/>
    </source>
</evidence>
<proteinExistence type="predicted"/>
<evidence type="ECO:0000256" key="1">
    <source>
        <dbReference type="SAM" id="MobiDB-lite"/>
    </source>
</evidence>
<organism evidence="2 3">
    <name type="scientific">Trichonephila clavata</name>
    <name type="common">Joro spider</name>
    <name type="synonym">Nephila clavata</name>
    <dbReference type="NCBI Taxonomy" id="2740835"/>
    <lineage>
        <taxon>Eukaryota</taxon>
        <taxon>Metazoa</taxon>
        <taxon>Ecdysozoa</taxon>
        <taxon>Arthropoda</taxon>
        <taxon>Chelicerata</taxon>
        <taxon>Arachnida</taxon>
        <taxon>Araneae</taxon>
        <taxon>Araneomorphae</taxon>
        <taxon>Entelegynae</taxon>
        <taxon>Araneoidea</taxon>
        <taxon>Nephilidae</taxon>
        <taxon>Trichonephila</taxon>
    </lineage>
</organism>
<reference evidence="2" key="1">
    <citation type="submission" date="2020-07" db="EMBL/GenBank/DDBJ databases">
        <title>Multicomponent nature underlies the extraordinary mechanical properties of spider dragline silk.</title>
        <authorList>
            <person name="Kono N."/>
            <person name="Nakamura H."/>
            <person name="Mori M."/>
            <person name="Yoshida Y."/>
            <person name="Ohtoshi R."/>
            <person name="Malay A.D."/>
            <person name="Moran D.A.P."/>
            <person name="Tomita M."/>
            <person name="Numata K."/>
            <person name="Arakawa K."/>
        </authorList>
    </citation>
    <scope>NUCLEOTIDE SEQUENCE</scope>
</reference>
<dbReference type="Proteomes" id="UP000887116">
    <property type="component" value="Unassembled WGS sequence"/>
</dbReference>
<dbReference type="EMBL" id="BMAO01025714">
    <property type="protein sequence ID" value="GFR04456.1"/>
    <property type="molecule type" value="Genomic_DNA"/>
</dbReference>
<accession>A0A8X6GGR7</accession>
<feature type="region of interest" description="Disordered" evidence="1">
    <location>
        <begin position="77"/>
        <end position="99"/>
    </location>
</feature>
<comment type="caution">
    <text evidence="2">The sequence shown here is derived from an EMBL/GenBank/DDBJ whole genome shotgun (WGS) entry which is preliminary data.</text>
</comment>
<protein>
    <submittedName>
        <fullName evidence="2">Uncharacterized protein</fullName>
    </submittedName>
</protein>
<dbReference type="AlphaFoldDB" id="A0A8X6GGR7"/>
<gene>
    <name evidence="2" type="ORF">TNCT_470851</name>
</gene>
<evidence type="ECO:0000313" key="3">
    <source>
        <dbReference type="Proteomes" id="UP000887116"/>
    </source>
</evidence>